<dbReference type="GO" id="GO:0005524">
    <property type="term" value="F:ATP binding"/>
    <property type="evidence" value="ECO:0007669"/>
    <property type="project" value="UniProtKB-KW"/>
</dbReference>
<keyword evidence="16" id="KW-1185">Reference proteome</keyword>
<protein>
    <recommendedName>
        <fullName evidence="3">mevalonate kinase</fullName>
        <ecNumber evidence="3">2.7.1.36</ecNumber>
    </recommendedName>
</protein>
<dbReference type="InterPro" id="IPR006204">
    <property type="entry name" value="GHMP_kinase_N_dom"/>
</dbReference>
<reference evidence="15 16" key="1">
    <citation type="submission" date="2018-11" db="EMBL/GenBank/DDBJ databases">
        <authorList>
            <person name="Criscuolo A."/>
        </authorList>
    </citation>
    <scope>NUCLEOTIDE SEQUENCE [LARGE SCALE GENOMIC DNA]</scope>
    <source>
        <strain evidence="15">ATB-66</strain>
    </source>
</reference>
<dbReference type="GO" id="GO:0005829">
    <property type="term" value="C:cytosol"/>
    <property type="evidence" value="ECO:0007669"/>
    <property type="project" value="TreeGrafter"/>
</dbReference>
<dbReference type="UniPathway" id="UPA00057">
    <property type="reaction ID" value="UER00098"/>
</dbReference>
<dbReference type="SUPFAM" id="SSF54211">
    <property type="entry name" value="Ribosomal protein S5 domain 2-like"/>
    <property type="match status" value="1"/>
</dbReference>
<proteinExistence type="inferred from homology"/>
<accession>A0A3P5XFD4</accession>
<evidence type="ECO:0000313" key="16">
    <source>
        <dbReference type="Proteomes" id="UP000270468"/>
    </source>
</evidence>
<evidence type="ECO:0000256" key="12">
    <source>
        <dbReference type="ARBA" id="ARBA00029438"/>
    </source>
</evidence>
<dbReference type="PRINTS" id="PR00959">
    <property type="entry name" value="MEVGALKINASE"/>
</dbReference>
<name>A0A3P5XFD4_9BACL</name>
<evidence type="ECO:0000256" key="7">
    <source>
        <dbReference type="ARBA" id="ARBA00022741"/>
    </source>
</evidence>
<feature type="domain" description="GHMP kinase N-terminal" evidence="13">
    <location>
        <begin position="82"/>
        <end position="157"/>
    </location>
</feature>
<feature type="domain" description="GHMP kinase C-terminal" evidence="14">
    <location>
        <begin position="229"/>
        <end position="308"/>
    </location>
</feature>
<dbReference type="PANTHER" id="PTHR43290">
    <property type="entry name" value="MEVALONATE KINASE"/>
    <property type="match status" value="1"/>
</dbReference>
<evidence type="ECO:0000256" key="9">
    <source>
        <dbReference type="ARBA" id="ARBA00022840"/>
    </source>
</evidence>
<evidence type="ECO:0000256" key="11">
    <source>
        <dbReference type="ARBA" id="ARBA00023098"/>
    </source>
</evidence>
<evidence type="ECO:0000256" key="8">
    <source>
        <dbReference type="ARBA" id="ARBA00022777"/>
    </source>
</evidence>
<dbReference type="RefSeq" id="WP_124070515.1">
    <property type="nucleotide sequence ID" value="NZ_CBCRXF010000001.1"/>
</dbReference>
<comment type="pathway">
    <text evidence="12">Isoprenoid biosynthesis; isopentenyl diphosphate biosynthesis via mevalonate pathway; isopentenyl diphosphate from (R)-mevalonate: step 1/3.</text>
</comment>
<organism evidence="15 16">
    <name type="scientific">Filibacter tadaridae</name>
    <dbReference type="NCBI Taxonomy" id="2483811"/>
    <lineage>
        <taxon>Bacteria</taxon>
        <taxon>Bacillati</taxon>
        <taxon>Bacillota</taxon>
        <taxon>Bacilli</taxon>
        <taxon>Bacillales</taxon>
        <taxon>Caryophanaceae</taxon>
        <taxon>Filibacter</taxon>
    </lineage>
</organism>
<evidence type="ECO:0000259" key="13">
    <source>
        <dbReference type="Pfam" id="PF00288"/>
    </source>
</evidence>
<evidence type="ECO:0000259" key="14">
    <source>
        <dbReference type="Pfam" id="PF08544"/>
    </source>
</evidence>
<evidence type="ECO:0000256" key="5">
    <source>
        <dbReference type="ARBA" id="ARBA00022516"/>
    </source>
</evidence>
<dbReference type="InterPro" id="IPR013750">
    <property type="entry name" value="GHMP_kinase_C_dom"/>
</dbReference>
<evidence type="ECO:0000256" key="3">
    <source>
        <dbReference type="ARBA" id="ARBA00012103"/>
    </source>
</evidence>
<dbReference type="AlphaFoldDB" id="A0A3P5XFD4"/>
<keyword evidence="8 15" id="KW-0418">Kinase</keyword>
<keyword evidence="7" id="KW-0547">Nucleotide-binding</keyword>
<evidence type="ECO:0000256" key="1">
    <source>
        <dbReference type="ARBA" id="ARBA00004496"/>
    </source>
</evidence>
<evidence type="ECO:0000256" key="4">
    <source>
        <dbReference type="ARBA" id="ARBA00022490"/>
    </source>
</evidence>
<evidence type="ECO:0000313" key="15">
    <source>
        <dbReference type="EMBL" id="VDC28938.1"/>
    </source>
</evidence>
<keyword evidence="5" id="KW-0444">Lipid biosynthesis</keyword>
<dbReference type="Gene3D" id="3.30.70.890">
    <property type="entry name" value="GHMP kinase, C-terminal domain"/>
    <property type="match status" value="1"/>
</dbReference>
<keyword evidence="4" id="KW-0963">Cytoplasm</keyword>
<dbReference type="Proteomes" id="UP000270468">
    <property type="component" value="Unassembled WGS sequence"/>
</dbReference>
<dbReference type="PROSITE" id="PS00627">
    <property type="entry name" value="GHMP_KINASES_ATP"/>
    <property type="match status" value="1"/>
</dbReference>
<dbReference type="GO" id="GO:0019287">
    <property type="term" value="P:isopentenyl diphosphate biosynthetic process, mevalonate pathway"/>
    <property type="evidence" value="ECO:0007669"/>
    <property type="project" value="UniProtKB-UniPathway"/>
</dbReference>
<keyword evidence="9" id="KW-0067">ATP-binding</keyword>
<comment type="subcellular location">
    <subcellularLocation>
        <location evidence="1">Cytoplasm</location>
    </subcellularLocation>
</comment>
<evidence type="ECO:0000256" key="10">
    <source>
        <dbReference type="ARBA" id="ARBA00022842"/>
    </source>
</evidence>
<evidence type="ECO:0000256" key="6">
    <source>
        <dbReference type="ARBA" id="ARBA00022679"/>
    </source>
</evidence>
<dbReference type="PANTHER" id="PTHR43290:SF2">
    <property type="entry name" value="MEVALONATE KINASE"/>
    <property type="match status" value="1"/>
</dbReference>
<gene>
    <name evidence="15" type="ORF">FILTAD_01912</name>
</gene>
<dbReference type="InterPro" id="IPR036554">
    <property type="entry name" value="GHMP_kinase_C_sf"/>
</dbReference>
<dbReference type="InterPro" id="IPR014721">
    <property type="entry name" value="Ribsml_uS5_D2-typ_fold_subgr"/>
</dbReference>
<dbReference type="Pfam" id="PF00288">
    <property type="entry name" value="GHMP_kinases_N"/>
    <property type="match status" value="1"/>
</dbReference>
<keyword evidence="10" id="KW-0460">Magnesium</keyword>
<dbReference type="InterPro" id="IPR006203">
    <property type="entry name" value="GHMP_knse_ATP-bd_CS"/>
</dbReference>
<dbReference type="EC" id="2.7.1.36" evidence="3"/>
<dbReference type="SUPFAM" id="SSF55060">
    <property type="entry name" value="GHMP Kinase, C-terminal domain"/>
    <property type="match status" value="1"/>
</dbReference>
<sequence length="320" mass="34541">MIKLPQKKAVGSAHSKLILVGEHAVVYGKPAIALPFPTIKAQSTVEELPAIKRTEDLLVDCRYYVGPLEGIPTKLMGIAACINETLKVLGQQPIGIRIHIQSSIPIGRGLGSSAAVAIAIVRSLYKYFNQDLQQDRLMQLVSIAETHAHGNPSGIDMEAASSDIPIWFQKNKEIIPLQMKESLHLVVADTGHVGDTRTAVEGIRKMYQVNPALTQQSLDILEKVTYSAKEALVTGNVEQLGSTMNQAQHELTKLGVSDHSINRLVQTARHHQALGAKLTGGGLGGCVIALAKNEQHATTLADAMRDAGAYETWHFQTAGN</sequence>
<evidence type="ECO:0000256" key="2">
    <source>
        <dbReference type="ARBA" id="ARBA00006495"/>
    </source>
</evidence>
<dbReference type="Pfam" id="PF08544">
    <property type="entry name" value="GHMP_kinases_C"/>
    <property type="match status" value="1"/>
</dbReference>
<dbReference type="InterPro" id="IPR020568">
    <property type="entry name" value="Ribosomal_Su5_D2-typ_SF"/>
</dbReference>
<dbReference type="NCBIfam" id="TIGR00549">
    <property type="entry name" value="mevalon_kin"/>
    <property type="match status" value="1"/>
</dbReference>
<dbReference type="EMBL" id="UXAV01000042">
    <property type="protein sequence ID" value="VDC28938.1"/>
    <property type="molecule type" value="Genomic_DNA"/>
</dbReference>
<comment type="similarity">
    <text evidence="2">Belongs to the GHMP kinase family. Mevalonate kinase subfamily.</text>
</comment>
<keyword evidence="6" id="KW-0808">Transferase</keyword>
<dbReference type="Gene3D" id="3.30.230.10">
    <property type="match status" value="1"/>
</dbReference>
<dbReference type="OrthoDB" id="9764892at2"/>
<dbReference type="InterPro" id="IPR006205">
    <property type="entry name" value="Mev_gal_kin"/>
</dbReference>
<dbReference type="GO" id="GO:0004496">
    <property type="term" value="F:mevalonate kinase activity"/>
    <property type="evidence" value="ECO:0007669"/>
    <property type="project" value="UniProtKB-EC"/>
</dbReference>
<keyword evidence="11" id="KW-0443">Lipid metabolism</keyword>